<dbReference type="EMBL" id="CENE01000088">
    <property type="protein sequence ID" value="CEQ43230.1"/>
    <property type="molecule type" value="Genomic_DNA"/>
</dbReference>
<dbReference type="Proteomes" id="UP000243876">
    <property type="component" value="Unassembled WGS sequence"/>
</dbReference>
<dbReference type="Pfam" id="PF00339">
    <property type="entry name" value="Arrestin_N"/>
    <property type="match status" value="1"/>
</dbReference>
<dbReference type="OrthoDB" id="2586454at2759"/>
<feature type="compositionally biased region" description="Low complexity" evidence="1">
    <location>
        <begin position="294"/>
        <end position="328"/>
    </location>
</feature>
<accession>A0A0D6EUF0</accession>
<dbReference type="AlphaFoldDB" id="A0A0D6EUF0"/>
<evidence type="ECO:0000259" key="2">
    <source>
        <dbReference type="Pfam" id="PF00339"/>
    </source>
</evidence>
<feature type="region of interest" description="Disordered" evidence="1">
    <location>
        <begin position="265"/>
        <end position="335"/>
    </location>
</feature>
<dbReference type="SUPFAM" id="SSF81296">
    <property type="entry name" value="E set domains"/>
    <property type="match status" value="1"/>
</dbReference>
<evidence type="ECO:0000313" key="4">
    <source>
        <dbReference type="Proteomes" id="UP000243876"/>
    </source>
</evidence>
<evidence type="ECO:0000256" key="1">
    <source>
        <dbReference type="SAM" id="MobiDB-lite"/>
    </source>
</evidence>
<protein>
    <submittedName>
        <fullName evidence="3">SPOSA6832_05141-mRNA-1:cds</fullName>
    </submittedName>
</protein>
<dbReference type="InterPro" id="IPR014752">
    <property type="entry name" value="Arrestin-like_C"/>
</dbReference>
<keyword evidence="4" id="KW-1185">Reference proteome</keyword>
<dbReference type="Gene3D" id="2.60.40.640">
    <property type="match status" value="1"/>
</dbReference>
<dbReference type="InterPro" id="IPR014756">
    <property type="entry name" value="Ig_E-set"/>
</dbReference>
<organism evidence="3 4">
    <name type="scientific">Sporidiobolus salmonicolor</name>
    <name type="common">Yeast-like fungus</name>
    <name type="synonym">Sporobolomyces salmonicolor</name>
    <dbReference type="NCBI Taxonomy" id="5005"/>
    <lineage>
        <taxon>Eukaryota</taxon>
        <taxon>Fungi</taxon>
        <taxon>Dikarya</taxon>
        <taxon>Basidiomycota</taxon>
        <taxon>Pucciniomycotina</taxon>
        <taxon>Microbotryomycetes</taxon>
        <taxon>Sporidiobolales</taxon>
        <taxon>Sporidiobolaceae</taxon>
        <taxon>Sporobolomyces</taxon>
    </lineage>
</organism>
<proteinExistence type="predicted"/>
<evidence type="ECO:0000313" key="3">
    <source>
        <dbReference type="EMBL" id="CEQ43230.1"/>
    </source>
</evidence>
<dbReference type="InterPro" id="IPR011021">
    <property type="entry name" value="Arrestin-like_N"/>
</dbReference>
<reference evidence="4" key="1">
    <citation type="submission" date="2015-02" db="EMBL/GenBank/DDBJ databases">
        <authorList>
            <person name="Gon?alves P."/>
        </authorList>
    </citation>
    <scope>NUCLEOTIDE SEQUENCE [LARGE SCALE GENOMIC DNA]</scope>
</reference>
<feature type="non-terminal residue" evidence="3">
    <location>
        <position position="1"/>
    </location>
</feature>
<sequence length="550" mass="59781">MLSSLFSSPSVTITLEEDQIFVHPVSSDYPVSRRYVARLGERPAHVASLLQTQDPIIRGTVLISLPSKRAIKRIKVVLEGLCDAYGGVGSGRYETTTSLQKQLEQHLDGEIFEAGNHAFNFAFIVPSSTAVSQRSNYGRLRHYVKATVDFEGRLMGSVTSAPTALWVAANPSAPGELPYPTDISFEHFSADLGPVGIHVSSPHLTVSALMNVRLSLLGPPQPVTIISVNGVISQTFEVHFADGEVTHPKSQNFTLTKVDQRASPSLTVPIHNPTTCPINPGSEASLDTPTTETPPLSRGSSFLSSAASSLRSRPSLSPGVTTTTSPASTIPPTPSFRPVSKCCTILPDEPVPDPSPLVHLQTGEEFNHTRICRVPDDDHVRPSTLEGTEASIRVSHKMSVEVRYRKEGDEEDMVLTIGKPITITSWFAPVSFALSKRPRSNDGPAHLRLFFFFVRGRSCCLVDYFYLPAYSASAPTRSPITRTLVSRCACNMSLKEVFDRDGQALQRAAAIDSPLSGEARLLGFEGLDREGKSPAWTGERALYREEEGEG</sequence>
<name>A0A0D6EUF0_SPOSA</name>
<feature type="compositionally biased region" description="Polar residues" evidence="1">
    <location>
        <begin position="265"/>
        <end position="277"/>
    </location>
</feature>
<feature type="domain" description="Arrestin-like N-terminal" evidence="2">
    <location>
        <begin position="106"/>
        <end position="151"/>
    </location>
</feature>
<gene>
    <name evidence="3" type="primary">SPOSA6832_05141</name>
</gene>